<feature type="domain" description="Myb/SANT-like" evidence="2">
    <location>
        <begin position="123"/>
        <end position="180"/>
    </location>
</feature>
<dbReference type="InterPro" id="IPR024752">
    <property type="entry name" value="Myb/SANT-like_dom"/>
</dbReference>
<name>E3JZV7_PUCGT</name>
<feature type="compositionally biased region" description="Polar residues" evidence="1">
    <location>
        <begin position="51"/>
        <end position="99"/>
    </location>
</feature>
<dbReference type="PANTHER" id="PTHR46929:SF3">
    <property type="entry name" value="MYB_SANT-LIKE DOMAIN-CONTAINING PROTEIN"/>
    <property type="match status" value="1"/>
</dbReference>
<evidence type="ECO:0000313" key="3">
    <source>
        <dbReference type="EMBL" id="EFP77582.1"/>
    </source>
</evidence>
<dbReference type="OrthoDB" id="76215at2759"/>
<dbReference type="AlphaFoldDB" id="E3JZV7"/>
<dbReference type="InParanoid" id="E3JZV7"/>
<feature type="compositionally biased region" description="Polar residues" evidence="1">
    <location>
        <begin position="238"/>
        <end position="248"/>
    </location>
</feature>
<proteinExistence type="predicted"/>
<reference evidence="4" key="2">
    <citation type="journal article" date="2011" name="Proc. Natl. Acad. Sci. U.S.A.">
        <title>Obligate biotrophy features unraveled by the genomic analysis of rust fungi.</title>
        <authorList>
            <person name="Duplessis S."/>
            <person name="Cuomo C.A."/>
            <person name="Lin Y.-C."/>
            <person name="Aerts A."/>
            <person name="Tisserant E."/>
            <person name="Veneault-Fourrey C."/>
            <person name="Joly D.L."/>
            <person name="Hacquard S."/>
            <person name="Amselem J."/>
            <person name="Cantarel B.L."/>
            <person name="Chiu R."/>
            <person name="Coutinho P.M."/>
            <person name="Feau N."/>
            <person name="Field M."/>
            <person name="Frey P."/>
            <person name="Gelhaye E."/>
            <person name="Goldberg J."/>
            <person name="Grabherr M.G."/>
            <person name="Kodira C.D."/>
            <person name="Kohler A."/>
            <person name="Kuees U."/>
            <person name="Lindquist E.A."/>
            <person name="Lucas S.M."/>
            <person name="Mago R."/>
            <person name="Mauceli E."/>
            <person name="Morin E."/>
            <person name="Murat C."/>
            <person name="Pangilinan J.L."/>
            <person name="Park R."/>
            <person name="Pearson M."/>
            <person name="Quesneville H."/>
            <person name="Rouhier N."/>
            <person name="Sakthikumar S."/>
            <person name="Salamov A.A."/>
            <person name="Schmutz J."/>
            <person name="Selles B."/>
            <person name="Shapiro H."/>
            <person name="Tanguay P."/>
            <person name="Tuskan G.A."/>
            <person name="Henrissat B."/>
            <person name="Van de Peer Y."/>
            <person name="Rouze P."/>
            <person name="Ellis J.G."/>
            <person name="Dodds P.N."/>
            <person name="Schein J.E."/>
            <person name="Zhong S."/>
            <person name="Hamelin R.C."/>
            <person name="Grigoriev I.V."/>
            <person name="Szabo L.J."/>
            <person name="Martin F."/>
        </authorList>
    </citation>
    <scope>NUCLEOTIDE SEQUENCE [LARGE SCALE GENOMIC DNA]</scope>
    <source>
        <strain evidence="4">CRL 75-36-700-3 / race SCCL</strain>
    </source>
</reference>
<dbReference type="HOGENOM" id="CLU_044506_0_0_1"/>
<evidence type="ECO:0000313" key="4">
    <source>
        <dbReference type="Proteomes" id="UP000008783"/>
    </source>
</evidence>
<accession>E3JZV7</accession>
<feature type="region of interest" description="Disordered" evidence="1">
    <location>
        <begin position="1"/>
        <end position="110"/>
    </location>
</feature>
<dbReference type="GeneID" id="10538789"/>
<sequence length="358" mass="38915">MPRAKSSQSRTKKTARAGASQNGSMSSAAASSTPANTAPPATPASQSQQSHVTSGTQASQNTVTIPWSPTQSQNQPDQSLENTQVSSQATQNSQIQPINSPEKEKSKSLTWTPAMERSAVEFELLKEFPGNPFTASKVKSKYTQGFKKIYNAFVACKGASGFGWNEAECMVTASDDVWNAFLVSHPTAKRFKNTPFPEYSDFQIIFEGHTARGDMRQSSGTEMNNNATPIVLGETGTPAENSQTTLQPAQRPGVRPPRQHHITLGDRFENSIDRLVDAFVSSNTNLPVKSPESSPIHLATIKFQDAFADDLSMAELVAGFGVLENEAKARLFLAIRNNEHARAWIDRQIAIKLADSNV</sequence>
<dbReference type="eggNOG" id="ENOG502T5AI">
    <property type="taxonomic scope" value="Eukaryota"/>
</dbReference>
<protein>
    <recommendedName>
        <fullName evidence="2">Myb/SANT-like domain-containing protein</fullName>
    </recommendedName>
</protein>
<evidence type="ECO:0000259" key="2">
    <source>
        <dbReference type="Pfam" id="PF12776"/>
    </source>
</evidence>
<gene>
    <name evidence="3" type="ORF">PGTG_03538</name>
</gene>
<dbReference type="VEuPathDB" id="FungiDB:PGTG_03538"/>
<dbReference type="Pfam" id="PF12776">
    <property type="entry name" value="Myb_DNA-bind_3"/>
    <property type="match status" value="1"/>
</dbReference>
<evidence type="ECO:0000256" key="1">
    <source>
        <dbReference type="SAM" id="MobiDB-lite"/>
    </source>
</evidence>
<dbReference type="PANTHER" id="PTHR46929">
    <property type="entry name" value="EXPRESSED PROTEIN"/>
    <property type="match status" value="1"/>
</dbReference>
<feature type="compositionally biased region" description="Low complexity" evidence="1">
    <location>
        <begin position="17"/>
        <end position="50"/>
    </location>
</feature>
<organism evidence="3 4">
    <name type="scientific">Puccinia graminis f. sp. tritici (strain CRL 75-36-700-3 / race SCCL)</name>
    <name type="common">Black stem rust fungus</name>
    <dbReference type="NCBI Taxonomy" id="418459"/>
    <lineage>
        <taxon>Eukaryota</taxon>
        <taxon>Fungi</taxon>
        <taxon>Dikarya</taxon>
        <taxon>Basidiomycota</taxon>
        <taxon>Pucciniomycotina</taxon>
        <taxon>Pucciniomycetes</taxon>
        <taxon>Pucciniales</taxon>
        <taxon>Pucciniaceae</taxon>
        <taxon>Puccinia</taxon>
    </lineage>
</organism>
<dbReference type="RefSeq" id="XP_003322001.1">
    <property type="nucleotide sequence ID" value="XM_003321953.1"/>
</dbReference>
<dbReference type="Proteomes" id="UP000008783">
    <property type="component" value="Unassembled WGS sequence"/>
</dbReference>
<keyword evidence="4" id="KW-1185">Reference proteome</keyword>
<dbReference type="KEGG" id="pgr:PGTG_03538"/>
<reference key="1">
    <citation type="submission" date="2007-01" db="EMBL/GenBank/DDBJ databases">
        <title>The Genome Sequence of Puccinia graminis f. sp. tritici Strain CRL 75-36-700-3.</title>
        <authorList>
            <consortium name="The Broad Institute Genome Sequencing Platform"/>
            <person name="Birren B."/>
            <person name="Lander E."/>
            <person name="Galagan J."/>
            <person name="Nusbaum C."/>
            <person name="Devon K."/>
            <person name="Cuomo C."/>
            <person name="Jaffe D."/>
            <person name="Butler J."/>
            <person name="Alvarez P."/>
            <person name="Gnerre S."/>
            <person name="Grabherr M."/>
            <person name="Mauceli E."/>
            <person name="Brockman W."/>
            <person name="Young S."/>
            <person name="LaButti K."/>
            <person name="Sykes S."/>
            <person name="DeCaprio D."/>
            <person name="Crawford M."/>
            <person name="Koehrsen M."/>
            <person name="Engels R."/>
            <person name="Montgomery P."/>
            <person name="Pearson M."/>
            <person name="Howarth C."/>
            <person name="Larson L."/>
            <person name="White J."/>
            <person name="Zeng Q."/>
            <person name="Kodira C."/>
            <person name="Yandava C."/>
            <person name="Alvarado L."/>
            <person name="O'Leary S."/>
            <person name="Szabo L."/>
            <person name="Dean R."/>
            <person name="Schein J."/>
        </authorList>
    </citation>
    <scope>NUCLEOTIDE SEQUENCE</scope>
    <source>
        <strain>CRL 75-36-700-3</strain>
    </source>
</reference>
<dbReference type="OMA" id="FMLEEIN"/>
<dbReference type="EMBL" id="DS178268">
    <property type="protein sequence ID" value="EFP77582.1"/>
    <property type="molecule type" value="Genomic_DNA"/>
</dbReference>
<feature type="region of interest" description="Disordered" evidence="1">
    <location>
        <begin position="237"/>
        <end position="257"/>
    </location>
</feature>